<protein>
    <submittedName>
        <fullName evidence="3 4">SET domain</fullName>
    </submittedName>
</protein>
<dbReference type="STRING" id="45072.Lqua_1033"/>
<reference evidence="4 6" key="2">
    <citation type="submission" date="2018-06" db="EMBL/GenBank/DDBJ databases">
        <authorList>
            <consortium name="Pathogen Informatics"/>
            <person name="Doyle S."/>
        </authorList>
    </citation>
    <scope>NUCLEOTIDE SEQUENCE [LARGE SCALE GENOMIC DNA]</scope>
    <source>
        <strain evidence="4 6">NCTC12376</strain>
    </source>
</reference>
<dbReference type="EMBL" id="LNYR01000012">
    <property type="protein sequence ID" value="KTD50806.1"/>
    <property type="molecule type" value="Genomic_DNA"/>
</dbReference>
<keyword evidence="1" id="KW-0472">Membrane</keyword>
<organism evidence="4 6">
    <name type="scientific">Legionella quateirensis</name>
    <dbReference type="NCBI Taxonomy" id="45072"/>
    <lineage>
        <taxon>Bacteria</taxon>
        <taxon>Pseudomonadati</taxon>
        <taxon>Pseudomonadota</taxon>
        <taxon>Gammaproteobacteria</taxon>
        <taxon>Legionellales</taxon>
        <taxon>Legionellaceae</taxon>
        <taxon>Legionella</taxon>
    </lineage>
</organism>
<dbReference type="PROSITE" id="PS50280">
    <property type="entry name" value="SET"/>
    <property type="match status" value="1"/>
</dbReference>
<dbReference type="InterPro" id="IPR046341">
    <property type="entry name" value="SET_dom_sf"/>
</dbReference>
<feature type="transmembrane region" description="Helical" evidence="1">
    <location>
        <begin position="365"/>
        <end position="383"/>
    </location>
</feature>
<dbReference type="SUPFAM" id="SSF82199">
    <property type="entry name" value="SET domain"/>
    <property type="match status" value="1"/>
</dbReference>
<accession>A0A378KUS1</accession>
<evidence type="ECO:0000313" key="4">
    <source>
        <dbReference type="EMBL" id="STY17949.1"/>
    </source>
</evidence>
<evidence type="ECO:0000313" key="6">
    <source>
        <dbReference type="Proteomes" id="UP000254230"/>
    </source>
</evidence>
<reference evidence="3 5" key="1">
    <citation type="submission" date="2015-11" db="EMBL/GenBank/DDBJ databases">
        <title>Genomic analysis of 38 Legionella species identifies large and diverse effector repertoires.</title>
        <authorList>
            <person name="Burstein D."/>
            <person name="Amaro F."/>
            <person name="Zusman T."/>
            <person name="Lifshitz Z."/>
            <person name="Cohen O."/>
            <person name="Gilbert J.A."/>
            <person name="Pupko T."/>
            <person name="Shuman H.A."/>
            <person name="Segal G."/>
        </authorList>
    </citation>
    <scope>NUCLEOTIDE SEQUENCE [LARGE SCALE GENOMIC DNA]</scope>
    <source>
        <strain evidence="3 5">ATCC 49507</strain>
    </source>
</reference>
<dbReference type="SMART" id="SM00317">
    <property type="entry name" value="SET"/>
    <property type="match status" value="1"/>
</dbReference>
<proteinExistence type="predicted"/>
<evidence type="ECO:0000313" key="5">
    <source>
        <dbReference type="Proteomes" id="UP000054639"/>
    </source>
</evidence>
<gene>
    <name evidence="3" type="ORF">Lqua_1033</name>
    <name evidence="4" type="ORF">NCTC12376_01764</name>
</gene>
<evidence type="ECO:0000313" key="3">
    <source>
        <dbReference type="EMBL" id="KTD50806.1"/>
    </source>
</evidence>
<dbReference type="Pfam" id="PF00856">
    <property type="entry name" value="SET"/>
    <property type="match status" value="1"/>
</dbReference>
<dbReference type="AlphaFoldDB" id="A0A378KUS1"/>
<dbReference type="InterPro" id="IPR001214">
    <property type="entry name" value="SET_dom"/>
</dbReference>
<keyword evidence="1" id="KW-1133">Transmembrane helix</keyword>
<keyword evidence="1" id="KW-0812">Transmembrane</keyword>
<sequence length="384" mass="44422">MVTITLTNNNLDSKDDKVTINLNTGVCFFSDKREMPLFQFMKQVDFVHPLLSEPFTPSSNYVFHYEYNNIRELFYSAIFVYKTLLHVDNPKLCVFKINQSMNYDYKKLPEGLYFSVDGTKSATEFISINQLNSIVSTLLRGTYEYSEDLIINDTFTIDELPESVNGDLFYPSEEPFFEIFENPADLSRFELRYINPIIGFGVFSKTLIRNEEVLGIYSGMKRVNLPSSFNFAYKSDEDSLNMILDARSMGNITRFINHAPNTDNNTVSAGTSDRLFANSKSSIYYFNGLSFIVYFATRDIMPGEQILVDYGSLYFKEYSPIRFKKNGRPLKIKGFNKMSKKRLAHLRIMANYGVQKAQRYLQIRLFLIISFICVLMASLHLFIV</sequence>
<keyword evidence="5" id="KW-1185">Reference proteome</keyword>
<feature type="domain" description="SET" evidence="2">
    <location>
        <begin position="187"/>
        <end position="311"/>
    </location>
</feature>
<dbReference type="OrthoDB" id="5652580at2"/>
<dbReference type="EMBL" id="UGOW01000001">
    <property type="protein sequence ID" value="STY17949.1"/>
    <property type="molecule type" value="Genomic_DNA"/>
</dbReference>
<dbReference type="Gene3D" id="2.170.270.10">
    <property type="entry name" value="SET domain"/>
    <property type="match status" value="1"/>
</dbReference>
<dbReference type="Proteomes" id="UP000054639">
    <property type="component" value="Unassembled WGS sequence"/>
</dbReference>
<evidence type="ECO:0000256" key="1">
    <source>
        <dbReference type="SAM" id="Phobius"/>
    </source>
</evidence>
<dbReference type="RefSeq" id="WP_058473230.1">
    <property type="nucleotide sequence ID" value="NZ_CAAAIL010000004.1"/>
</dbReference>
<dbReference type="Proteomes" id="UP000254230">
    <property type="component" value="Unassembled WGS sequence"/>
</dbReference>
<evidence type="ECO:0000259" key="2">
    <source>
        <dbReference type="PROSITE" id="PS50280"/>
    </source>
</evidence>
<name>A0A378KUS1_9GAMM</name>